<evidence type="ECO:0000256" key="1">
    <source>
        <dbReference type="ARBA" id="ARBA00006484"/>
    </source>
</evidence>
<comment type="similarity">
    <text evidence="1">Belongs to the short-chain dehydrogenases/reductases (SDR) family.</text>
</comment>
<gene>
    <name evidence="4" type="ORF">E8E13_006832</name>
</gene>
<dbReference type="GO" id="GO:0016491">
    <property type="term" value="F:oxidoreductase activity"/>
    <property type="evidence" value="ECO:0007669"/>
    <property type="project" value="UniProtKB-KW"/>
</dbReference>
<evidence type="ECO:0000313" key="4">
    <source>
        <dbReference type="EMBL" id="KAF2998275.1"/>
    </source>
</evidence>
<evidence type="ECO:0000313" key="5">
    <source>
        <dbReference type="Proteomes" id="UP000801428"/>
    </source>
</evidence>
<dbReference type="InterPro" id="IPR052178">
    <property type="entry name" value="Sec_Metab_Biosynth_SDR"/>
</dbReference>
<organism evidence="4 5">
    <name type="scientific">Curvularia kusanoi</name>
    <name type="common">Cochliobolus kusanoi</name>
    <dbReference type="NCBI Taxonomy" id="90978"/>
    <lineage>
        <taxon>Eukaryota</taxon>
        <taxon>Fungi</taxon>
        <taxon>Dikarya</taxon>
        <taxon>Ascomycota</taxon>
        <taxon>Pezizomycotina</taxon>
        <taxon>Dothideomycetes</taxon>
        <taxon>Pleosporomycetidae</taxon>
        <taxon>Pleosporales</taxon>
        <taxon>Pleosporineae</taxon>
        <taxon>Pleosporaceae</taxon>
        <taxon>Curvularia</taxon>
    </lineage>
</organism>
<evidence type="ECO:0000256" key="2">
    <source>
        <dbReference type="ARBA" id="ARBA00022857"/>
    </source>
</evidence>
<dbReference type="InterPro" id="IPR036291">
    <property type="entry name" value="NAD(P)-bd_dom_sf"/>
</dbReference>
<dbReference type="Pfam" id="PF13561">
    <property type="entry name" value="adh_short_C2"/>
    <property type="match status" value="1"/>
</dbReference>
<dbReference type="OrthoDB" id="294295at2759"/>
<dbReference type="Gene3D" id="3.40.50.720">
    <property type="entry name" value="NAD(P)-binding Rossmann-like Domain"/>
    <property type="match status" value="1"/>
</dbReference>
<evidence type="ECO:0008006" key="6">
    <source>
        <dbReference type="Google" id="ProtNLM"/>
    </source>
</evidence>
<dbReference type="InterPro" id="IPR020904">
    <property type="entry name" value="Sc_DH/Rdtase_CS"/>
</dbReference>
<keyword evidence="3" id="KW-0560">Oxidoreductase</keyword>
<dbReference type="SUPFAM" id="SSF51735">
    <property type="entry name" value="NAD(P)-binding Rossmann-fold domains"/>
    <property type="match status" value="1"/>
</dbReference>
<reference evidence="4" key="1">
    <citation type="submission" date="2019-04" db="EMBL/GenBank/DDBJ databases">
        <title>Sequencing of skin fungus with MAO and IRED activity.</title>
        <authorList>
            <person name="Marsaioli A.J."/>
            <person name="Bonatto J.M.C."/>
            <person name="Reis Junior O."/>
        </authorList>
    </citation>
    <scope>NUCLEOTIDE SEQUENCE</scope>
    <source>
        <strain evidence="4">30M1</strain>
    </source>
</reference>
<dbReference type="PANTHER" id="PTHR43618:SF17">
    <property type="entry name" value="RHAMNOLIPIDS BIOSYNTHESIS 3-OXOACYL-[ACYL-CARRIER-PROTEIN] REDUCTASE"/>
    <property type="match status" value="1"/>
</dbReference>
<dbReference type="EMBL" id="SWKU01000020">
    <property type="protein sequence ID" value="KAF2998275.1"/>
    <property type="molecule type" value="Genomic_DNA"/>
</dbReference>
<evidence type="ECO:0000256" key="3">
    <source>
        <dbReference type="ARBA" id="ARBA00023002"/>
    </source>
</evidence>
<dbReference type="InterPro" id="IPR002347">
    <property type="entry name" value="SDR_fam"/>
</dbReference>
<dbReference type="AlphaFoldDB" id="A0A9P4W9M1"/>
<dbReference type="PRINTS" id="PR00081">
    <property type="entry name" value="GDHRDH"/>
</dbReference>
<dbReference type="PROSITE" id="PS00061">
    <property type="entry name" value="ADH_SHORT"/>
    <property type="match status" value="1"/>
</dbReference>
<keyword evidence="5" id="KW-1185">Reference proteome</keyword>
<name>A0A9P4W9M1_CURKU</name>
<dbReference type="PANTHER" id="PTHR43618">
    <property type="entry name" value="7-ALPHA-HYDROXYSTEROID DEHYDROGENASE"/>
    <property type="match status" value="1"/>
</dbReference>
<sequence>MDNSSLFDVKGKVVLVTGGAKGIGRMISEGFVANGATVYVSSRDAKACEQACKELNALGKGKADYIAADLYKEADVKKIASELQKRAGKLDVLVNNSGSNWGESYDTYPDAAWDRVLTLNLKRVFQLTQAVTPLLEAAQSGKTSPSRVINIGSVDGLRVPALETFAYSASKAGLHHMSRVLASHLGKRGITSNTIACGPFQSKMMKATLEKFQDVIESGIPLGRIGSPEDVAGTCIWLSSRAGSYVNGATIALDGGSVVGAKL</sequence>
<dbReference type="FunFam" id="3.40.50.720:FF:000084">
    <property type="entry name" value="Short-chain dehydrogenase reductase"/>
    <property type="match status" value="1"/>
</dbReference>
<dbReference type="PRINTS" id="PR00080">
    <property type="entry name" value="SDRFAMILY"/>
</dbReference>
<proteinExistence type="inferred from homology"/>
<keyword evidence="2" id="KW-0521">NADP</keyword>
<comment type="caution">
    <text evidence="4">The sequence shown here is derived from an EMBL/GenBank/DDBJ whole genome shotgun (WGS) entry which is preliminary data.</text>
</comment>
<accession>A0A9P4W9M1</accession>
<protein>
    <recommendedName>
        <fullName evidence="6">NAD(P)-binding protein</fullName>
    </recommendedName>
</protein>
<dbReference type="Proteomes" id="UP000801428">
    <property type="component" value="Unassembled WGS sequence"/>
</dbReference>